<evidence type="ECO:0000313" key="3">
    <source>
        <dbReference type="EMBL" id="MBK3519557.1"/>
    </source>
</evidence>
<proteinExistence type="predicted"/>
<comment type="caution">
    <text evidence="3">The sequence shown here is derived from an EMBL/GenBank/DDBJ whole genome shotgun (WGS) entry which is preliminary data.</text>
</comment>
<feature type="transmembrane region" description="Helical" evidence="1">
    <location>
        <begin position="36"/>
        <end position="54"/>
    </location>
</feature>
<keyword evidence="1" id="KW-1133">Transmembrane helix</keyword>
<name>A0ABS1HPF1_9BACT</name>
<reference evidence="3 4" key="1">
    <citation type="submission" date="2021-01" db="EMBL/GenBank/DDBJ databases">
        <title>Carboxyliciviraga sp.nov., isolated from coastal sediments.</title>
        <authorList>
            <person name="Lu D."/>
            <person name="Zhang T."/>
        </authorList>
    </citation>
    <scope>NUCLEOTIDE SEQUENCE [LARGE SCALE GENOMIC DNA]</scope>
    <source>
        <strain evidence="3 4">N1Y132</strain>
    </source>
</reference>
<protein>
    <submittedName>
        <fullName evidence="3">Small multi-drug export protein</fullName>
    </submittedName>
</protein>
<evidence type="ECO:0000256" key="1">
    <source>
        <dbReference type="SAM" id="Phobius"/>
    </source>
</evidence>
<gene>
    <name evidence="3" type="ORF">JIV24_19590</name>
</gene>
<evidence type="ECO:0000259" key="2">
    <source>
        <dbReference type="Pfam" id="PF09335"/>
    </source>
</evidence>
<dbReference type="Proteomes" id="UP000605676">
    <property type="component" value="Unassembled WGS sequence"/>
</dbReference>
<evidence type="ECO:0000313" key="4">
    <source>
        <dbReference type="Proteomes" id="UP000605676"/>
    </source>
</evidence>
<accession>A0ABS1HPF1</accession>
<dbReference type="Pfam" id="PF09335">
    <property type="entry name" value="VTT_dom"/>
    <property type="match status" value="1"/>
</dbReference>
<organism evidence="3 4">
    <name type="scientific">Carboxylicivirga marina</name>
    <dbReference type="NCBI Taxonomy" id="2800988"/>
    <lineage>
        <taxon>Bacteria</taxon>
        <taxon>Pseudomonadati</taxon>
        <taxon>Bacteroidota</taxon>
        <taxon>Bacteroidia</taxon>
        <taxon>Marinilabiliales</taxon>
        <taxon>Marinilabiliaceae</taxon>
        <taxon>Carboxylicivirga</taxon>
    </lineage>
</organism>
<keyword evidence="1" id="KW-0472">Membrane</keyword>
<sequence>MEEIGKIFAVYLAGATGIWKGIPVGIAFGLKPFTTASVVSLGAMSSALLVYFSGEPFRKWLMNKYGSKTFEAKKAKFSSWMEKYGVPGLGLMVTGLLGPFIALIIGMAILDNTRKFLFYLLVGIVLWSFGITYLSEPVVLLVKEVLKK</sequence>
<feature type="transmembrane region" description="Helical" evidence="1">
    <location>
        <begin position="84"/>
        <end position="110"/>
    </location>
</feature>
<keyword evidence="1" id="KW-0812">Transmembrane</keyword>
<keyword evidence="4" id="KW-1185">Reference proteome</keyword>
<dbReference type="RefSeq" id="WP_200466776.1">
    <property type="nucleotide sequence ID" value="NZ_JAENRR010000076.1"/>
</dbReference>
<feature type="transmembrane region" description="Helical" evidence="1">
    <location>
        <begin position="116"/>
        <end position="142"/>
    </location>
</feature>
<dbReference type="InterPro" id="IPR032816">
    <property type="entry name" value="VTT_dom"/>
</dbReference>
<feature type="domain" description="VTT" evidence="2">
    <location>
        <begin position="22"/>
        <end position="134"/>
    </location>
</feature>
<dbReference type="EMBL" id="JAENRR010000076">
    <property type="protein sequence ID" value="MBK3519557.1"/>
    <property type="molecule type" value="Genomic_DNA"/>
</dbReference>
<feature type="transmembrane region" description="Helical" evidence="1">
    <location>
        <begin position="7"/>
        <end position="30"/>
    </location>
</feature>